<protein>
    <recommendedName>
        <fullName evidence="1">BTB domain-containing protein</fullName>
    </recommendedName>
</protein>
<evidence type="ECO:0000313" key="3">
    <source>
        <dbReference type="Proteomes" id="UP000813824"/>
    </source>
</evidence>
<keyword evidence="3" id="KW-1185">Reference proteome</keyword>
<gene>
    <name evidence="2" type="ORF">BXZ70DRAFT_323958</name>
</gene>
<name>A0A8K0UKU6_9AGAR</name>
<accession>A0A8K0UKU6</accession>
<feature type="domain" description="BTB" evidence="1">
    <location>
        <begin position="2484"/>
        <end position="2549"/>
    </location>
</feature>
<dbReference type="PANTHER" id="PTHR15600">
    <property type="entry name" value="SACSIN"/>
    <property type="match status" value="1"/>
</dbReference>
<dbReference type="InterPro" id="IPR036890">
    <property type="entry name" value="HATPase_C_sf"/>
</dbReference>
<comment type="caution">
    <text evidence="2">The sequence shown here is derived from an EMBL/GenBank/DDBJ whole genome shotgun (WGS) entry which is preliminary data.</text>
</comment>
<dbReference type="PROSITE" id="PS50097">
    <property type="entry name" value="BTB"/>
    <property type="match status" value="1"/>
</dbReference>
<dbReference type="Pfam" id="PF00651">
    <property type="entry name" value="BTB"/>
    <property type="match status" value="1"/>
</dbReference>
<organism evidence="2 3">
    <name type="scientific">Cristinia sonorae</name>
    <dbReference type="NCBI Taxonomy" id="1940300"/>
    <lineage>
        <taxon>Eukaryota</taxon>
        <taxon>Fungi</taxon>
        <taxon>Dikarya</taxon>
        <taxon>Basidiomycota</taxon>
        <taxon>Agaricomycotina</taxon>
        <taxon>Agaricomycetes</taxon>
        <taxon>Agaricomycetidae</taxon>
        <taxon>Agaricales</taxon>
        <taxon>Pleurotineae</taxon>
        <taxon>Stephanosporaceae</taxon>
        <taxon>Cristinia</taxon>
    </lineage>
</organism>
<dbReference type="GO" id="GO:0030544">
    <property type="term" value="F:Hsp70 protein binding"/>
    <property type="evidence" value="ECO:0007669"/>
    <property type="project" value="TreeGrafter"/>
</dbReference>
<dbReference type="NCBIfam" id="NF047352">
    <property type="entry name" value="P_loop_sacsin"/>
    <property type="match status" value="1"/>
</dbReference>
<dbReference type="SUPFAM" id="SSF54695">
    <property type="entry name" value="POZ domain"/>
    <property type="match status" value="1"/>
</dbReference>
<evidence type="ECO:0000313" key="2">
    <source>
        <dbReference type="EMBL" id="KAH8096582.1"/>
    </source>
</evidence>
<dbReference type="InterPro" id="IPR052972">
    <property type="entry name" value="Sacsin_chaperone_reg"/>
</dbReference>
<dbReference type="Gene3D" id="3.30.710.10">
    <property type="entry name" value="Potassium Channel Kv1.1, Chain A"/>
    <property type="match status" value="1"/>
</dbReference>
<dbReference type="InterPro" id="IPR058210">
    <property type="entry name" value="SACS/Nov_dom"/>
</dbReference>
<dbReference type="PANTHER" id="PTHR15600:SF42">
    <property type="entry name" value="SACSIN"/>
    <property type="match status" value="1"/>
</dbReference>
<dbReference type="SMART" id="SM00225">
    <property type="entry name" value="BTB"/>
    <property type="match status" value="1"/>
</dbReference>
<dbReference type="Pfam" id="PF25794">
    <property type="entry name" value="SACS"/>
    <property type="match status" value="2"/>
</dbReference>
<proteinExistence type="predicted"/>
<evidence type="ECO:0000259" key="1">
    <source>
        <dbReference type="PROSITE" id="PS50097"/>
    </source>
</evidence>
<sequence length="2629" mass="294021">MDEDYGQRVRPTAAIRNILDTYPFSIGIFRELLQNSDDAGASEQVFLLDHRTHAADNILSPKLAEAQGPALLAYNNAIFRSDDWEALQNINESSKRTDTSKIGKYGIGFRSCYHITDTPQILSDKYLAVFDPHLAFTNYGGSKVDFTHSLKYSDHISAMNLDVLHPSHLSGDALRGTVIRLPLRQAGGKSEISSKTLTTSEIRDLLINFVRSELCIALLFLGKLKSITVKEVDDRGVRCIGTAELVRATAASCRDASLSQEIVSATITCGENAQPNTQRWRVIHASFDKQLCSNILSQRLSRDAGADLQREKLSPAVSLAFPVSPSTPEDMHGRLFTFLPLPLPTGFPCHIHSLFALTPSRQNLRNAGEKGIVPGARDELLVEWNKALFEVFIPRAWAAALETLATSPIADIWAAWPPPSQDTPGGDPAYWRHLVANVAQAVVDERREVWPIMGRTTFTKLNDVLVATQDDELYFSALTSADVPITLPLPYIIDTMISMNIAFTKLSPQAAHELLVQNPRIVELSSEMKRILRLFLLSTGKPALMAGIPIIPLITGAFVALKIRPSSLCVAEEFVLLEDQAIPIFQQASANLIALSQLPSTFMPSASDTLNVTALGCRQVVTYVSTLISNLRDSARAAWLYQFWVWLVTWSRRDEVDSQLAYLPIIPGDDSNFYTPSTILFNSDGVDAILKTALSRFGLRFLSPHFPPTASAYLKTRGVLRAVNDIGILLQHLQPRHLHGLSDTEAFCLAEHMTRCLRSSSMPLSVTHRRRLRDLPIFPALLESPALHFTPSLSTVQQGSQMVLFDAGDAIILKYDNAILLPAVPNVVFVARSFKTLDATTAVASADTSFRSASPESDIVAKAVSHFALQTKAFQSALLRRMVAHWSRLPSEQIRSLGATAFVQVQTGNPKAPRDVVDPEATIASIFDPSDSRLPRILDTDDASIIASLRSLSLLCTSLSDEIISERLRVINVSPNSGHRGASHLLRLLQTTQYDCSDICDALQLRWLPTNRGLRRPDQCRDQTSHSPRELFDQVLDLLTDVREVTSPTLRSALGWDMPVPLEIIQRQLNTVLRNRPQDLPRYITTILIELGRRVQELSPSLIQSFRDITADQAWVPASDTLVLTSRALLDEESIPPPGFFKVHSRLLSYDGTREVLSRMGCMERPSNDALLEELRHSQSLPSSPSLAKDAIRLLKAIDLTSLSDHDNDKLLVPDFEGELRPLDQLYFDDMGVRAYGVELPQDRRRSHQDLRITLAEKLGIQTLSSLGLRQEELDDEEMHEDLTTRIANVLRQYTPDQAPNEFLANAADAGAERFHIVLDRRQHSTRQLLSEKMAPLQTSPALIIHNDAIFSDNDFKGIRRVGLGGKQERPDAIGKFGLGALAMFHFTESPMIVSGSSVLFLDPSRKYLPADGRSARNAIRVPLARMRINHCGHLLPLHGLYGFDGQSDFYNGTLFRLPLRTSSQAQHSNLNKISVSPEDVLGLLTIYGQTAAHSLLNIGINSIACAVRDTTGLRELWFANASRTNGTEVEGEGVSTSQITLEHRPPGTRQISAEVWHTVMQSATVASLPGDFQSLLAKHTIRHLTVTLMGCVSKALSRDPPRGRLYSHLPLPIPTSLPFHVDAPFVLADDRRSIRFEESGEMNLESKYNHWLLSERIPQLCGAFLHSWPSATNKTMWPGVIPRSESDPISRLTITSFYRKYFMESPHAFCQTMSGDRLPPSRSIFLGPEPDLVKEVLTLLEPAKFVRPPPHVRSLLPEDVQSVNAVAIRDVLISNTERLRSLHSRRHPGFTTEHIDALLSRMMSDAADSVVGIDLIPLADGSFSCVDKTSAIILTGSWRSGEEPWKVFAAKHFLHPSIQKCREDLIKLQLNVHKFNAEHAVRLVKEIIPAADQAILSAEQQRWLSSFWRHFNRFEISLSMLSPTKDIRTLPIVRTSTGSTFVSLHRCARHDVLAVPTLPYLTRLLERLNVILIPSAPDACPLPLHGYIPLTCSFEDVLQYFEVTNVPHNLMNLVDKEDYADFAAFARRHLLSLRIAHHNTIGKGRKRRVETTYTVKHLQIARQLPIWRAQRGGLVETLFVPACHSPLHMLPRDLPMHVASPFLDLTNTYIGFDNDLHDVLGIQPISLSALYPQLSFPGIAGAKQLPALRDLLDSILRYGTEAFPLLRVPNTFGVMVYAHTLYSNSVTVFRSAFASKPQYFLHPDFRVMEDRLSRFGLKHIVTVDTFRDCARAVHEEVIDSGASEGATTVFAYYNDSLWRLHTNAFPNLDEFRFIARSRIRRDYLHGVEPEFLDYATELPDIISPGKVLRPSLEAVAWTQRGRPNVALSEQLLVAYPSLGVPSASEVVEHLRVLKMIADSDRFSFNIDLISDLTETYRWLNTHVEECSPYLLAYQDEQLFLNVDNPRISWHFAAANQLIVNGLDEPPRQRVRSFLLEFRNLLLAVGGREITDVVRPVLELSPAEEVLVQWRSTFNEFRLEQHLTDVVLQSSDGHTFPAHRLILSSESSYFKSQFSGRWAIEGTLPLDVTGIVLGYILDFIYTRKVPCQTDDKQDLFAHREELLEILQVAHRWPLPVLFKVVENQLIDTISLGTFEELEEVATSYGADVLLNACVEYRSQNASVLEIEGC</sequence>
<dbReference type="InterPro" id="IPR000210">
    <property type="entry name" value="BTB/POZ_dom"/>
</dbReference>
<reference evidence="2" key="1">
    <citation type="journal article" date="2021" name="New Phytol.">
        <title>Evolutionary innovations through gain and loss of genes in the ectomycorrhizal Boletales.</title>
        <authorList>
            <person name="Wu G."/>
            <person name="Miyauchi S."/>
            <person name="Morin E."/>
            <person name="Kuo A."/>
            <person name="Drula E."/>
            <person name="Varga T."/>
            <person name="Kohler A."/>
            <person name="Feng B."/>
            <person name="Cao Y."/>
            <person name="Lipzen A."/>
            <person name="Daum C."/>
            <person name="Hundley H."/>
            <person name="Pangilinan J."/>
            <person name="Johnson J."/>
            <person name="Barry K."/>
            <person name="LaButti K."/>
            <person name="Ng V."/>
            <person name="Ahrendt S."/>
            <person name="Min B."/>
            <person name="Choi I.G."/>
            <person name="Park H."/>
            <person name="Plett J.M."/>
            <person name="Magnuson J."/>
            <person name="Spatafora J.W."/>
            <person name="Nagy L.G."/>
            <person name="Henrissat B."/>
            <person name="Grigoriev I.V."/>
            <person name="Yang Z.L."/>
            <person name="Xu J."/>
            <person name="Martin F.M."/>
        </authorList>
    </citation>
    <scope>NUCLEOTIDE SEQUENCE</scope>
    <source>
        <strain evidence="2">KKN 215</strain>
    </source>
</reference>
<dbReference type="OrthoDB" id="1262810at2759"/>
<dbReference type="SUPFAM" id="SSF55874">
    <property type="entry name" value="ATPase domain of HSP90 chaperone/DNA topoisomerase II/histidine kinase"/>
    <property type="match status" value="2"/>
</dbReference>
<dbReference type="Proteomes" id="UP000813824">
    <property type="component" value="Unassembled WGS sequence"/>
</dbReference>
<dbReference type="InterPro" id="IPR011333">
    <property type="entry name" value="SKP1/BTB/POZ_sf"/>
</dbReference>
<dbReference type="EMBL" id="JAEVFJ010000023">
    <property type="protein sequence ID" value="KAH8096582.1"/>
    <property type="molecule type" value="Genomic_DNA"/>
</dbReference>